<feature type="region of interest" description="Disordered" evidence="1">
    <location>
        <begin position="83"/>
        <end position="132"/>
    </location>
</feature>
<evidence type="ECO:0000313" key="2">
    <source>
        <dbReference type="EMBL" id="MED6218211.1"/>
    </source>
</evidence>
<feature type="compositionally biased region" description="Polar residues" evidence="1">
    <location>
        <begin position="101"/>
        <end position="122"/>
    </location>
</feature>
<feature type="compositionally biased region" description="Polar residues" evidence="1">
    <location>
        <begin position="555"/>
        <end position="564"/>
    </location>
</feature>
<feature type="compositionally biased region" description="Basic residues" evidence="1">
    <location>
        <begin position="531"/>
        <end position="540"/>
    </location>
</feature>
<evidence type="ECO:0000256" key="1">
    <source>
        <dbReference type="SAM" id="MobiDB-lite"/>
    </source>
</evidence>
<protein>
    <submittedName>
        <fullName evidence="2">Uncharacterized protein</fullName>
    </submittedName>
</protein>
<name>A0ABU6Z869_9FABA</name>
<accession>A0ABU6Z869</accession>
<proteinExistence type="predicted"/>
<dbReference type="EMBL" id="JASCZI010271950">
    <property type="protein sequence ID" value="MED6218211.1"/>
    <property type="molecule type" value="Genomic_DNA"/>
</dbReference>
<reference evidence="2 3" key="1">
    <citation type="journal article" date="2023" name="Plants (Basel)">
        <title>Bridging the Gap: Combining Genomics and Transcriptomics Approaches to Understand Stylosanthes scabra, an Orphan Legume from the Brazilian Caatinga.</title>
        <authorList>
            <person name="Ferreira-Neto J.R.C."/>
            <person name="da Silva M.D."/>
            <person name="Binneck E."/>
            <person name="de Melo N.F."/>
            <person name="da Silva R.H."/>
            <person name="de Melo A.L.T.M."/>
            <person name="Pandolfi V."/>
            <person name="Bustamante F.O."/>
            <person name="Brasileiro-Vidal A.C."/>
            <person name="Benko-Iseppon A.M."/>
        </authorList>
    </citation>
    <scope>NUCLEOTIDE SEQUENCE [LARGE SCALE GENOMIC DNA]</scope>
    <source>
        <tissue evidence="2">Leaves</tissue>
    </source>
</reference>
<gene>
    <name evidence="2" type="ORF">PIB30_024850</name>
</gene>
<feature type="region of interest" description="Disordered" evidence="1">
    <location>
        <begin position="531"/>
        <end position="564"/>
    </location>
</feature>
<feature type="compositionally biased region" description="Low complexity" evidence="1">
    <location>
        <begin position="123"/>
        <end position="132"/>
    </location>
</feature>
<keyword evidence="3" id="KW-1185">Reference proteome</keyword>
<evidence type="ECO:0000313" key="3">
    <source>
        <dbReference type="Proteomes" id="UP001341840"/>
    </source>
</evidence>
<feature type="compositionally biased region" description="Low complexity" evidence="1">
    <location>
        <begin position="545"/>
        <end position="554"/>
    </location>
</feature>
<comment type="caution">
    <text evidence="2">The sequence shown here is derived from an EMBL/GenBank/DDBJ whole genome shotgun (WGS) entry which is preliminary data.</text>
</comment>
<organism evidence="2 3">
    <name type="scientific">Stylosanthes scabra</name>
    <dbReference type="NCBI Taxonomy" id="79078"/>
    <lineage>
        <taxon>Eukaryota</taxon>
        <taxon>Viridiplantae</taxon>
        <taxon>Streptophyta</taxon>
        <taxon>Embryophyta</taxon>
        <taxon>Tracheophyta</taxon>
        <taxon>Spermatophyta</taxon>
        <taxon>Magnoliopsida</taxon>
        <taxon>eudicotyledons</taxon>
        <taxon>Gunneridae</taxon>
        <taxon>Pentapetalae</taxon>
        <taxon>rosids</taxon>
        <taxon>fabids</taxon>
        <taxon>Fabales</taxon>
        <taxon>Fabaceae</taxon>
        <taxon>Papilionoideae</taxon>
        <taxon>50 kb inversion clade</taxon>
        <taxon>dalbergioids sensu lato</taxon>
        <taxon>Dalbergieae</taxon>
        <taxon>Pterocarpus clade</taxon>
        <taxon>Stylosanthes</taxon>
    </lineage>
</organism>
<dbReference type="Proteomes" id="UP001341840">
    <property type="component" value="Unassembled WGS sequence"/>
</dbReference>
<sequence length="564" mass="63102">MDNSPGAVLEFQRNSSGAEIHGGGARVARESSNMVPIMEIAQSICRFGNMLLLQPDLETIKPQPEQKNASISVEIQEKIREEEDAESECNFQSQLHEENSTEYSDSEIQTQIRTSQIQKHQTSNNISASSESQSKFMKHGIQQVDDEGDNKIQKLLLIVESDYAEMDELNTSNGDETRDFKSWCPGEWSELAEMVVAQRPPWEPPDLNLKTVVTGDETQRKTNSCLKTMLEASPCTTDGKAELLVDDNVVDLSPITVVLGKTTTAEMFESTCYRSMDAGGEHDTSNNSAEDSAVAAERWRTLAEQTPIATVGDGAASMLGGCRRTQAIRPAMLLNPPPLMAAVFPWNRDTGLAAAAGNGAKNNAFAKGNVEDEAAKVVERQQLALANDREELVVVAAISSRTSLGKIHYREKDDFPDLTCLRNQSHNFSCALGAGATIDGPLQETRRLLSNFSSDMTNIRFDEWSFRRIILFDGKFDEKFWRETKSAWRERFRRIIRRKIRRKVRDAKRTVSVIDELGSVGYIRRIIRRKLQNKPHRRTPPPHLQNPLSSLSLSTQTPKNHPQP</sequence>